<evidence type="ECO:0000256" key="3">
    <source>
        <dbReference type="SAM" id="SignalP"/>
    </source>
</evidence>
<sequence length="466" mass="51015">MTCRSFTTLLLFQMFTSYTHGSSVASNATRFNSSHVVGFKPALPGKALPISSSQIHAPAEEPGSSGLGENRPSRTISADSVGGMGAGLPTMSRSEAQLDFKEENAEDVAPRWRGRTLQPDGSVSDRSLFLSEPDDSSPVIKVSFSEPYQRHRIEIPAQEVQGGDPTSWTSEFYDYLSPEYSTTESYADDELSTPADMEDENIRYNPAGAAENGVNGACLLGFVRRNGTCQSPCDVYTSYCLNGGQCYVVEGIGAFCRCNLQNYVWNKGSRCESVITEFQVMCIVVSGVSVMLLILFLLIVFFSKRLHVLKTENSQLRKRSKSRPQSLQHNDNFSLSTVAEGSQANNDTTKPDDPVETPVKEDESLNVQTSLTPKHENTTVVGAEDPEESGVTIDLELLLPNKAKTHPETSAPLHYNVFLYKLPKSPKISPGRSRHPKGLPRRGSEPGYSPMSSRKPNPRLGKACTP</sequence>
<feature type="region of interest" description="Disordered" evidence="1">
    <location>
        <begin position="337"/>
        <end position="380"/>
    </location>
</feature>
<dbReference type="GO" id="GO:0048858">
    <property type="term" value="P:cell projection morphogenesis"/>
    <property type="evidence" value="ECO:0007669"/>
    <property type="project" value="TreeGrafter"/>
</dbReference>
<feature type="domain" description="Neural chondroitin sulphate proteoglycan cytoplasmic" evidence="4">
    <location>
        <begin position="306"/>
        <end position="345"/>
    </location>
</feature>
<dbReference type="RefSeq" id="XP_053531067.1">
    <property type="nucleotide sequence ID" value="XM_053675092.1"/>
</dbReference>
<gene>
    <name evidence="6" type="primary">cspg5b</name>
</gene>
<feature type="region of interest" description="Disordered" evidence="1">
    <location>
        <begin position="56"/>
        <end position="75"/>
    </location>
</feature>
<protein>
    <submittedName>
        <fullName evidence="6">Chondroitin sulfate proteoglycan 5b isoform X2</fullName>
    </submittedName>
</protein>
<feature type="compositionally biased region" description="Basic and acidic residues" evidence="1">
    <location>
        <begin position="349"/>
        <end position="363"/>
    </location>
</feature>
<dbReference type="CTD" id="559358"/>
<dbReference type="PANTHER" id="PTHR15381">
    <property type="entry name" value="CHONDROITIN SULFATE PROTEOGLYCAN 5 -RELATED"/>
    <property type="match status" value="1"/>
</dbReference>
<dbReference type="InterPro" id="IPR009505">
    <property type="entry name" value="Neural_ProG_Cyt"/>
</dbReference>
<dbReference type="Pfam" id="PF06567">
    <property type="entry name" value="Neural_ProG_Cyt"/>
    <property type="match status" value="2"/>
</dbReference>
<feature type="region of interest" description="Disordered" evidence="1">
    <location>
        <begin position="313"/>
        <end position="332"/>
    </location>
</feature>
<evidence type="ECO:0000313" key="6">
    <source>
        <dbReference type="RefSeq" id="XP_053531067.1"/>
    </source>
</evidence>
<evidence type="ECO:0000256" key="2">
    <source>
        <dbReference type="SAM" id="Phobius"/>
    </source>
</evidence>
<feature type="chain" id="PRO_5039913788" evidence="3">
    <location>
        <begin position="22"/>
        <end position="466"/>
    </location>
</feature>
<evidence type="ECO:0000256" key="1">
    <source>
        <dbReference type="SAM" id="MobiDB-lite"/>
    </source>
</evidence>
<keyword evidence="5" id="KW-1185">Reference proteome</keyword>
<reference evidence="6" key="2">
    <citation type="submission" date="2025-08" db="UniProtKB">
        <authorList>
            <consortium name="RefSeq"/>
        </authorList>
    </citation>
    <scope>IDENTIFICATION</scope>
    <source>
        <tissue evidence="6">Blood</tissue>
    </source>
</reference>
<accession>A0A9F7R0P4</accession>
<dbReference type="GO" id="GO:0045202">
    <property type="term" value="C:synapse"/>
    <property type="evidence" value="ECO:0007669"/>
    <property type="project" value="TreeGrafter"/>
</dbReference>
<evidence type="ECO:0000313" key="5">
    <source>
        <dbReference type="Proteomes" id="UP000221080"/>
    </source>
</evidence>
<dbReference type="AlphaFoldDB" id="A0A9F7R0P4"/>
<organism evidence="5 6">
    <name type="scientific">Ictalurus punctatus</name>
    <name type="common">Channel catfish</name>
    <name type="synonym">Silurus punctatus</name>
    <dbReference type="NCBI Taxonomy" id="7998"/>
    <lineage>
        <taxon>Eukaryota</taxon>
        <taxon>Metazoa</taxon>
        <taxon>Chordata</taxon>
        <taxon>Craniata</taxon>
        <taxon>Vertebrata</taxon>
        <taxon>Euteleostomi</taxon>
        <taxon>Actinopterygii</taxon>
        <taxon>Neopterygii</taxon>
        <taxon>Teleostei</taxon>
        <taxon>Ostariophysi</taxon>
        <taxon>Siluriformes</taxon>
        <taxon>Ictaluridae</taxon>
        <taxon>Ictalurus</taxon>
    </lineage>
</organism>
<feature type="transmembrane region" description="Helical" evidence="2">
    <location>
        <begin position="278"/>
        <end position="302"/>
    </location>
</feature>
<keyword evidence="2" id="KW-0472">Membrane</keyword>
<keyword evidence="2" id="KW-0812">Transmembrane</keyword>
<keyword evidence="3" id="KW-0732">Signal</keyword>
<keyword evidence="2" id="KW-1133">Transmembrane helix</keyword>
<reference evidence="5" key="1">
    <citation type="journal article" date="2016" name="Nat. Commun.">
        <title>The channel catfish genome sequence provides insights into the evolution of scale formation in teleosts.</title>
        <authorList>
            <person name="Liu Z."/>
            <person name="Liu S."/>
            <person name="Yao J."/>
            <person name="Bao L."/>
            <person name="Zhang J."/>
            <person name="Li Y."/>
            <person name="Jiang C."/>
            <person name="Sun L."/>
            <person name="Wang R."/>
            <person name="Zhang Y."/>
            <person name="Zhou T."/>
            <person name="Zeng Q."/>
            <person name="Fu Q."/>
            <person name="Gao S."/>
            <person name="Li N."/>
            <person name="Koren S."/>
            <person name="Jiang Y."/>
            <person name="Zimin A."/>
            <person name="Xu P."/>
            <person name="Phillippy A.M."/>
            <person name="Geng X."/>
            <person name="Song L."/>
            <person name="Sun F."/>
            <person name="Li C."/>
            <person name="Wang X."/>
            <person name="Chen A."/>
            <person name="Jin Y."/>
            <person name="Yuan Z."/>
            <person name="Yang Y."/>
            <person name="Tan S."/>
            <person name="Peatman E."/>
            <person name="Lu J."/>
            <person name="Qin Z."/>
            <person name="Dunham R."/>
            <person name="Li Z."/>
            <person name="Sonstegard T."/>
            <person name="Feng J."/>
            <person name="Danzmann R.G."/>
            <person name="Schroeder S."/>
            <person name="Scheffler B."/>
            <person name="Duke M.V."/>
            <person name="Ballard L."/>
            <person name="Kucuktas H."/>
            <person name="Kaltenboeck L."/>
            <person name="Liu H."/>
            <person name="Armbruster J."/>
            <person name="Xie Y."/>
            <person name="Kirby M.L."/>
            <person name="Tian Y."/>
            <person name="Flanagan M.E."/>
            <person name="Mu W."/>
            <person name="Waldbieser G.C."/>
        </authorList>
    </citation>
    <scope>NUCLEOTIDE SEQUENCE [LARGE SCALE GENOMIC DNA]</scope>
    <source>
        <strain evidence="5">SDA103</strain>
    </source>
</reference>
<dbReference type="GeneID" id="108257450"/>
<feature type="region of interest" description="Disordered" evidence="1">
    <location>
        <begin position="423"/>
        <end position="466"/>
    </location>
</feature>
<dbReference type="Proteomes" id="UP000221080">
    <property type="component" value="Chromosome 24"/>
</dbReference>
<feature type="domain" description="Neural chondroitin sulphate proteoglycan cytoplasmic" evidence="4">
    <location>
        <begin position="348"/>
        <end position="388"/>
    </location>
</feature>
<feature type="compositionally biased region" description="Polar residues" evidence="1">
    <location>
        <begin position="337"/>
        <end position="348"/>
    </location>
</feature>
<proteinExistence type="predicted"/>
<feature type="compositionally biased region" description="Polar residues" evidence="1">
    <location>
        <begin position="323"/>
        <end position="332"/>
    </location>
</feature>
<name>A0A9F7R0P4_ICTPU</name>
<dbReference type="PANTHER" id="PTHR15381:SF1">
    <property type="entry name" value="CHONDROITIN SULFATE PROTEOGLYCAN 5"/>
    <property type="match status" value="1"/>
</dbReference>
<feature type="signal peptide" evidence="3">
    <location>
        <begin position="1"/>
        <end position="21"/>
    </location>
</feature>
<evidence type="ECO:0000259" key="4">
    <source>
        <dbReference type="Pfam" id="PF06567"/>
    </source>
</evidence>